<feature type="transmembrane region" description="Helical" evidence="5">
    <location>
        <begin position="254"/>
        <end position="272"/>
    </location>
</feature>
<comment type="caution">
    <text evidence="7">The sequence shown here is derived from an EMBL/GenBank/DDBJ whole genome shotgun (WGS) entry which is preliminary data.</text>
</comment>
<feature type="transmembrane region" description="Helical" evidence="5">
    <location>
        <begin position="86"/>
        <end position="104"/>
    </location>
</feature>
<protein>
    <submittedName>
        <fullName evidence="7">MFS transporter</fullName>
    </submittedName>
</protein>
<feature type="transmembrane region" description="Helical" evidence="5">
    <location>
        <begin position="221"/>
        <end position="242"/>
    </location>
</feature>
<dbReference type="SUPFAM" id="SSF103473">
    <property type="entry name" value="MFS general substrate transporter"/>
    <property type="match status" value="1"/>
</dbReference>
<dbReference type="EMBL" id="JAVKGR010000001">
    <property type="protein sequence ID" value="MDR8018312.1"/>
    <property type="molecule type" value="Genomic_DNA"/>
</dbReference>
<keyword evidence="2 5" id="KW-0812">Transmembrane</keyword>
<dbReference type="InterPro" id="IPR036259">
    <property type="entry name" value="MFS_trans_sf"/>
</dbReference>
<proteinExistence type="predicted"/>
<accession>A0ABU2DP78</accession>
<evidence type="ECO:0000256" key="5">
    <source>
        <dbReference type="SAM" id="Phobius"/>
    </source>
</evidence>
<evidence type="ECO:0000256" key="4">
    <source>
        <dbReference type="ARBA" id="ARBA00023136"/>
    </source>
</evidence>
<dbReference type="InterPro" id="IPR020846">
    <property type="entry name" value="MFS_dom"/>
</dbReference>
<dbReference type="PANTHER" id="PTHR23531:SF1">
    <property type="entry name" value="QUINOLENE RESISTANCE PROTEIN NORA"/>
    <property type="match status" value="1"/>
</dbReference>
<evidence type="ECO:0000256" key="2">
    <source>
        <dbReference type="ARBA" id="ARBA00022692"/>
    </source>
</evidence>
<keyword evidence="3 5" id="KW-1133">Transmembrane helix</keyword>
<keyword evidence="4 5" id="KW-0472">Membrane</keyword>
<dbReference type="Proteomes" id="UP001251870">
    <property type="component" value="Unassembled WGS sequence"/>
</dbReference>
<comment type="subcellular location">
    <subcellularLocation>
        <location evidence="1">Cell membrane</location>
        <topology evidence="1">Multi-pass membrane protein</topology>
    </subcellularLocation>
</comment>
<evidence type="ECO:0000256" key="3">
    <source>
        <dbReference type="ARBA" id="ARBA00022989"/>
    </source>
</evidence>
<keyword evidence="8" id="KW-1185">Reference proteome</keyword>
<dbReference type="PROSITE" id="PS50850">
    <property type="entry name" value="MFS"/>
    <property type="match status" value="1"/>
</dbReference>
<reference evidence="7 8" key="1">
    <citation type="submission" date="2023-09" db="EMBL/GenBank/DDBJ databases">
        <title>Description of three actinobacteria isolated from air of manufacturing shop in a pharmaceutical factory.</title>
        <authorList>
            <person name="Zhang D.-F."/>
        </authorList>
    </citation>
    <scope>NUCLEOTIDE SEQUENCE [LARGE SCALE GENOMIC DNA]</scope>
    <source>
        <strain evidence="7 8">LY-0111</strain>
    </source>
</reference>
<feature type="transmembrane region" description="Helical" evidence="5">
    <location>
        <begin position="116"/>
        <end position="136"/>
    </location>
</feature>
<dbReference type="CDD" id="cd17489">
    <property type="entry name" value="MFS_YfcJ_like"/>
    <property type="match status" value="1"/>
</dbReference>
<sequence length="410" mass="43746">MTDQSDDVPAERPRLVTGRFLLATGVNFGFALVFYMLITGMAVYATEQFGSGDTAAGFAASAFVVGALLGRILSGKYSDHLGRRRSILVCLVIYTAVSALYLVADSYELLVAMRLTHGMAFGFGQTALTAGVFAMIPASRRGEGSGYYTMPIALAPAIGPAIAIQLSAAVGFWAMFVAATTFSGLALLGALFLRPPEVSPTPMTWRQKLVLRPGEILYPRAFPIALVMMLLGMAFASVIAFLHGFGRAEGMLEAASTFFLVYAVAMLIARVLTGRIQDRFGDNAAMYPCLALYVVGMVLLTWSPHPTAIIAAGVLTGFGFGSLLPVLQAVVAAQAERGRVSIAVSTFFILLDLGFGVAPLALGMLVEAFGYREMFAACTLVVALASVLYWILHGRHDVRQGTPRRRPGRT</sequence>
<evidence type="ECO:0000313" key="7">
    <source>
        <dbReference type="EMBL" id="MDR8018312.1"/>
    </source>
</evidence>
<dbReference type="InterPro" id="IPR052714">
    <property type="entry name" value="MFS_Exporter"/>
</dbReference>
<feature type="transmembrane region" description="Helical" evidence="5">
    <location>
        <begin position="20"/>
        <end position="43"/>
    </location>
</feature>
<dbReference type="PANTHER" id="PTHR23531">
    <property type="entry name" value="QUINOLENE RESISTANCE PROTEIN NORA"/>
    <property type="match status" value="1"/>
</dbReference>
<feature type="transmembrane region" description="Helical" evidence="5">
    <location>
        <begin position="284"/>
        <end position="302"/>
    </location>
</feature>
<organism evidence="7 8">
    <name type="scientific">Nesterenkonia aerolata</name>
    <dbReference type="NCBI Taxonomy" id="3074079"/>
    <lineage>
        <taxon>Bacteria</taxon>
        <taxon>Bacillati</taxon>
        <taxon>Actinomycetota</taxon>
        <taxon>Actinomycetes</taxon>
        <taxon>Micrococcales</taxon>
        <taxon>Micrococcaceae</taxon>
        <taxon>Nesterenkonia</taxon>
    </lineage>
</organism>
<feature type="transmembrane region" description="Helical" evidence="5">
    <location>
        <begin position="172"/>
        <end position="193"/>
    </location>
</feature>
<dbReference type="Pfam" id="PF07690">
    <property type="entry name" value="MFS_1"/>
    <property type="match status" value="1"/>
</dbReference>
<feature type="transmembrane region" description="Helical" evidence="5">
    <location>
        <begin position="308"/>
        <end position="333"/>
    </location>
</feature>
<feature type="transmembrane region" description="Helical" evidence="5">
    <location>
        <begin position="374"/>
        <end position="392"/>
    </location>
</feature>
<dbReference type="Gene3D" id="1.20.1250.20">
    <property type="entry name" value="MFS general substrate transporter like domains"/>
    <property type="match status" value="1"/>
</dbReference>
<gene>
    <name evidence="7" type="ORF">RIL96_01850</name>
</gene>
<name>A0ABU2DP78_9MICC</name>
<evidence type="ECO:0000259" key="6">
    <source>
        <dbReference type="PROSITE" id="PS50850"/>
    </source>
</evidence>
<feature type="domain" description="Major facilitator superfamily (MFS) profile" evidence="6">
    <location>
        <begin position="19"/>
        <end position="397"/>
    </location>
</feature>
<evidence type="ECO:0000256" key="1">
    <source>
        <dbReference type="ARBA" id="ARBA00004651"/>
    </source>
</evidence>
<feature type="transmembrane region" description="Helical" evidence="5">
    <location>
        <begin position="340"/>
        <end position="362"/>
    </location>
</feature>
<feature type="transmembrane region" description="Helical" evidence="5">
    <location>
        <begin position="148"/>
        <end position="166"/>
    </location>
</feature>
<evidence type="ECO:0000313" key="8">
    <source>
        <dbReference type="Proteomes" id="UP001251870"/>
    </source>
</evidence>
<feature type="transmembrane region" description="Helical" evidence="5">
    <location>
        <begin position="55"/>
        <end position="74"/>
    </location>
</feature>
<dbReference type="InterPro" id="IPR011701">
    <property type="entry name" value="MFS"/>
</dbReference>